<feature type="domain" description="Orotidine 5'-phosphate decarboxylase" evidence="8">
    <location>
        <begin position="2"/>
        <end position="161"/>
    </location>
</feature>
<dbReference type="SUPFAM" id="SSF51366">
    <property type="entry name" value="Ribulose-phoshate binding barrel"/>
    <property type="match status" value="1"/>
</dbReference>
<dbReference type="GO" id="GO:0005829">
    <property type="term" value="C:cytosol"/>
    <property type="evidence" value="ECO:0007669"/>
    <property type="project" value="TreeGrafter"/>
</dbReference>
<gene>
    <name evidence="9" type="ORF">METZ01_LOCUS293387</name>
</gene>
<evidence type="ECO:0000259" key="8">
    <source>
        <dbReference type="SMART" id="SM00934"/>
    </source>
</evidence>
<evidence type="ECO:0000256" key="1">
    <source>
        <dbReference type="ARBA" id="ARBA00004861"/>
    </source>
</evidence>
<evidence type="ECO:0000256" key="2">
    <source>
        <dbReference type="ARBA" id="ARBA00012321"/>
    </source>
</evidence>
<dbReference type="InterPro" id="IPR014732">
    <property type="entry name" value="OMPdecase"/>
</dbReference>
<dbReference type="NCBIfam" id="TIGR01740">
    <property type="entry name" value="pyrF"/>
    <property type="match status" value="1"/>
</dbReference>
<evidence type="ECO:0000256" key="4">
    <source>
        <dbReference type="ARBA" id="ARBA00022793"/>
    </source>
</evidence>
<sequence>MYDAKAFDIKNTISAFSKSLTNLGISYATVHILNSEETLKEAIKQAGNIKLIGVSVLTSFSDDDLKKLGFSNNVEKQVEILIRIASSAGLYGIVCSPREVKMIKKIAPNLVCFTPGVRLTSETHDQKRTMTPKEAIAQGADYLILGRPLTSGNPRENMRKIIQSLE</sequence>
<dbReference type="GO" id="GO:0004590">
    <property type="term" value="F:orotidine-5'-phosphate decarboxylase activity"/>
    <property type="evidence" value="ECO:0007669"/>
    <property type="project" value="UniProtKB-EC"/>
</dbReference>
<dbReference type="EC" id="4.1.1.23" evidence="2"/>
<dbReference type="GO" id="GO:0044205">
    <property type="term" value="P:'de novo' UMP biosynthetic process"/>
    <property type="evidence" value="ECO:0007669"/>
    <property type="project" value="UniProtKB-UniPathway"/>
</dbReference>
<dbReference type="InterPro" id="IPR011060">
    <property type="entry name" value="RibuloseP-bd_barrel"/>
</dbReference>
<keyword evidence="4" id="KW-0210">Decarboxylase</keyword>
<dbReference type="GO" id="GO:0006207">
    <property type="term" value="P:'de novo' pyrimidine nucleobase biosynthetic process"/>
    <property type="evidence" value="ECO:0007669"/>
    <property type="project" value="InterPro"/>
</dbReference>
<evidence type="ECO:0000256" key="3">
    <source>
        <dbReference type="ARBA" id="ARBA00021923"/>
    </source>
</evidence>
<comment type="pathway">
    <text evidence="1">Pyrimidine metabolism; UMP biosynthesis via de novo pathway; UMP from orotate: step 2/2.</text>
</comment>
<dbReference type="UniPathway" id="UPA00070">
    <property type="reaction ID" value="UER00120"/>
</dbReference>
<evidence type="ECO:0000256" key="7">
    <source>
        <dbReference type="ARBA" id="ARBA00033428"/>
    </source>
</evidence>
<keyword evidence="5" id="KW-0665">Pyrimidine biosynthesis</keyword>
<evidence type="ECO:0000313" key="9">
    <source>
        <dbReference type="EMBL" id="SVC40533.1"/>
    </source>
</evidence>
<dbReference type="InterPro" id="IPR013785">
    <property type="entry name" value="Aldolase_TIM"/>
</dbReference>
<reference evidence="9" key="1">
    <citation type="submission" date="2018-05" db="EMBL/GenBank/DDBJ databases">
        <authorList>
            <person name="Lanie J.A."/>
            <person name="Ng W.-L."/>
            <person name="Kazmierczak K.M."/>
            <person name="Andrzejewski T.M."/>
            <person name="Davidsen T.M."/>
            <person name="Wayne K.J."/>
            <person name="Tettelin H."/>
            <person name="Glass J.I."/>
            <person name="Rusch D."/>
            <person name="Podicherti R."/>
            <person name="Tsui H.-C.T."/>
            <person name="Winkler M.E."/>
        </authorList>
    </citation>
    <scope>NUCLEOTIDE SEQUENCE</scope>
</reference>
<dbReference type="InterPro" id="IPR001754">
    <property type="entry name" value="OMPdeCOase_dom"/>
</dbReference>
<dbReference type="PANTHER" id="PTHR32119:SF2">
    <property type="entry name" value="OROTIDINE 5'-PHOSPHATE DECARBOXYLASE"/>
    <property type="match status" value="1"/>
</dbReference>
<accession>A0A382LVK4</accession>
<organism evidence="9">
    <name type="scientific">marine metagenome</name>
    <dbReference type="NCBI Taxonomy" id="408172"/>
    <lineage>
        <taxon>unclassified sequences</taxon>
        <taxon>metagenomes</taxon>
        <taxon>ecological metagenomes</taxon>
    </lineage>
</organism>
<dbReference type="SMART" id="SM00934">
    <property type="entry name" value="OMPdecase"/>
    <property type="match status" value="1"/>
</dbReference>
<evidence type="ECO:0000256" key="6">
    <source>
        <dbReference type="ARBA" id="ARBA00023239"/>
    </source>
</evidence>
<keyword evidence="6" id="KW-0456">Lyase</keyword>
<proteinExistence type="predicted"/>
<dbReference type="CDD" id="cd04725">
    <property type="entry name" value="OMP_decarboxylase_like"/>
    <property type="match status" value="1"/>
</dbReference>
<name>A0A382LVK4_9ZZZZ</name>
<dbReference type="PANTHER" id="PTHR32119">
    <property type="entry name" value="OROTIDINE 5'-PHOSPHATE DECARBOXYLASE"/>
    <property type="match status" value="1"/>
</dbReference>
<evidence type="ECO:0000256" key="5">
    <source>
        <dbReference type="ARBA" id="ARBA00022975"/>
    </source>
</evidence>
<dbReference type="Gene3D" id="3.20.20.70">
    <property type="entry name" value="Aldolase class I"/>
    <property type="match status" value="1"/>
</dbReference>
<dbReference type="AlphaFoldDB" id="A0A382LVK4"/>
<dbReference type="EMBL" id="UINC01089436">
    <property type="protein sequence ID" value="SVC40533.1"/>
    <property type="molecule type" value="Genomic_DNA"/>
</dbReference>
<dbReference type="Pfam" id="PF00215">
    <property type="entry name" value="OMPdecase"/>
    <property type="match status" value="1"/>
</dbReference>
<protein>
    <recommendedName>
        <fullName evidence="3">Orotidine 5'-phosphate decarboxylase</fullName>
        <ecNumber evidence="2">4.1.1.23</ecNumber>
    </recommendedName>
    <alternativeName>
        <fullName evidence="7">OMP decarboxylase</fullName>
    </alternativeName>
</protein>